<dbReference type="GO" id="GO:0043248">
    <property type="term" value="P:proteasome assembly"/>
    <property type="evidence" value="ECO:0007669"/>
    <property type="project" value="InterPro"/>
</dbReference>
<dbReference type="InterPro" id="IPR024372">
    <property type="entry name" value="Ecm29_N"/>
</dbReference>
<evidence type="ECO:0000259" key="1">
    <source>
        <dbReference type="Pfam" id="PF13001"/>
    </source>
</evidence>
<reference evidence="2" key="1">
    <citation type="submission" date="2017-02" db="UniProtKB">
        <authorList>
            <consortium name="WormBaseParasite"/>
        </authorList>
    </citation>
    <scope>IDENTIFICATION</scope>
</reference>
<name>A0A0M3J3J0_ANISI</name>
<protein>
    <submittedName>
        <fullName evidence="2">DUF913 domain-containing protein</fullName>
    </submittedName>
</protein>
<dbReference type="Pfam" id="PF13001">
    <property type="entry name" value="ECM29_N"/>
    <property type="match status" value="1"/>
</dbReference>
<dbReference type="WBParaSite" id="ASIM_0000210301-mRNA-1">
    <property type="protein sequence ID" value="ASIM_0000210301-mRNA-1"/>
    <property type="gene ID" value="ASIM_0000210301"/>
</dbReference>
<dbReference type="AlphaFoldDB" id="A0A0M3J3J0"/>
<organism evidence="2">
    <name type="scientific">Anisakis simplex</name>
    <name type="common">Herring worm</name>
    <dbReference type="NCBI Taxonomy" id="6269"/>
    <lineage>
        <taxon>Eukaryota</taxon>
        <taxon>Metazoa</taxon>
        <taxon>Ecdysozoa</taxon>
        <taxon>Nematoda</taxon>
        <taxon>Chromadorea</taxon>
        <taxon>Rhabditida</taxon>
        <taxon>Spirurina</taxon>
        <taxon>Ascaridomorpha</taxon>
        <taxon>Ascaridoidea</taxon>
        <taxon>Anisakidae</taxon>
        <taxon>Anisakis</taxon>
        <taxon>Anisakis simplex complex</taxon>
    </lineage>
</organism>
<dbReference type="GO" id="GO:0060090">
    <property type="term" value="F:molecular adaptor activity"/>
    <property type="evidence" value="ECO:0007669"/>
    <property type="project" value="InterPro"/>
</dbReference>
<accession>A0A0M3J3J0</accession>
<sequence length="99" mass="11044">LVSFVTLSVERLFLRLASINDDSKLEQFACSSLMQIIETMSSGSETLRSKGIELLSHFNRRIKSNSTIALPFDQLVTYLSSDLATRNIIATVCFSDSLH</sequence>
<proteinExistence type="predicted"/>
<evidence type="ECO:0000313" key="2">
    <source>
        <dbReference type="WBParaSite" id="ASIM_0000210301-mRNA-1"/>
    </source>
</evidence>
<feature type="domain" description="Proteasome component Ecm29 N-terminal" evidence="1">
    <location>
        <begin position="9"/>
        <end position="82"/>
    </location>
</feature>